<dbReference type="Pfam" id="PF04542">
    <property type="entry name" value="Sigma70_r2"/>
    <property type="match status" value="1"/>
</dbReference>
<proteinExistence type="inferred from homology"/>
<dbReference type="SUPFAM" id="SSF88946">
    <property type="entry name" value="Sigma2 domain of RNA polymerase sigma factors"/>
    <property type="match status" value="1"/>
</dbReference>
<dbReference type="InterPro" id="IPR039425">
    <property type="entry name" value="RNA_pol_sigma-70-like"/>
</dbReference>
<evidence type="ECO:0000313" key="7">
    <source>
        <dbReference type="EMBL" id="NYE96339.1"/>
    </source>
</evidence>
<keyword evidence="3" id="KW-0731">Sigma factor</keyword>
<dbReference type="InterPro" id="IPR036388">
    <property type="entry name" value="WH-like_DNA-bd_sf"/>
</dbReference>
<evidence type="ECO:0000256" key="3">
    <source>
        <dbReference type="ARBA" id="ARBA00023082"/>
    </source>
</evidence>
<dbReference type="SUPFAM" id="SSF88659">
    <property type="entry name" value="Sigma3 and sigma4 domains of RNA polymerase sigma factors"/>
    <property type="match status" value="1"/>
</dbReference>
<evidence type="ECO:0000256" key="1">
    <source>
        <dbReference type="ARBA" id="ARBA00010641"/>
    </source>
</evidence>
<dbReference type="InterPro" id="IPR013324">
    <property type="entry name" value="RNA_pol_sigma_r3/r4-like"/>
</dbReference>
<dbReference type="GO" id="GO:0003677">
    <property type="term" value="F:DNA binding"/>
    <property type="evidence" value="ECO:0007669"/>
    <property type="project" value="InterPro"/>
</dbReference>
<dbReference type="InterPro" id="IPR007627">
    <property type="entry name" value="RNA_pol_sigma70_r2"/>
</dbReference>
<evidence type="ECO:0000256" key="4">
    <source>
        <dbReference type="ARBA" id="ARBA00023163"/>
    </source>
</evidence>
<protein>
    <submittedName>
        <fullName evidence="7">RNA polymerase sigma factor (Sigma-70 family)</fullName>
    </submittedName>
</protein>
<dbReference type="Gene3D" id="1.10.10.10">
    <property type="entry name" value="Winged helix-like DNA-binding domain superfamily/Winged helix DNA-binding domain"/>
    <property type="match status" value="1"/>
</dbReference>
<accession>A0A7Y9LVF0</accession>
<dbReference type="RefSeq" id="WP_179390004.1">
    <property type="nucleotide sequence ID" value="NZ_JACBYQ010000002.1"/>
</dbReference>
<dbReference type="PANTHER" id="PTHR43133">
    <property type="entry name" value="RNA POLYMERASE ECF-TYPE SIGMA FACTO"/>
    <property type="match status" value="1"/>
</dbReference>
<dbReference type="Proteomes" id="UP000521748">
    <property type="component" value="Unassembled WGS sequence"/>
</dbReference>
<evidence type="ECO:0000256" key="2">
    <source>
        <dbReference type="ARBA" id="ARBA00023015"/>
    </source>
</evidence>
<evidence type="ECO:0000259" key="6">
    <source>
        <dbReference type="Pfam" id="PF08281"/>
    </source>
</evidence>
<sequence length="162" mass="17234">MVAKQPFEQVVQLHGATVLRVCRAVLGVEEAEDAWSETFLSALKAYPELAAEANIEAWLVTIAHRKALDLVRSRGRRAITVSALPERVSTLGLPGEGEPELLAAVAALPAKQRQAVAYHFLAGLPYQGVSSILGGTPEAARRAASDGIKSLRAAIDVKGESR</sequence>
<reference evidence="7 8" key="1">
    <citation type="submission" date="2020-07" db="EMBL/GenBank/DDBJ databases">
        <title>Sequencing the genomes of 1000 actinobacteria strains.</title>
        <authorList>
            <person name="Klenk H.-P."/>
        </authorList>
    </citation>
    <scope>NUCLEOTIDE SEQUENCE [LARGE SCALE GENOMIC DNA]</scope>
    <source>
        <strain evidence="7 8">DSM 102047</strain>
    </source>
</reference>
<keyword evidence="2" id="KW-0805">Transcription regulation</keyword>
<dbReference type="NCBIfam" id="TIGR02937">
    <property type="entry name" value="sigma70-ECF"/>
    <property type="match status" value="1"/>
</dbReference>
<keyword evidence="4" id="KW-0804">Transcription</keyword>
<feature type="domain" description="RNA polymerase sigma factor 70 region 4 type 2" evidence="6">
    <location>
        <begin position="100"/>
        <end position="150"/>
    </location>
</feature>
<feature type="domain" description="RNA polymerase sigma-70 region 2" evidence="5">
    <location>
        <begin position="11"/>
        <end position="77"/>
    </location>
</feature>
<dbReference type="InterPro" id="IPR013325">
    <property type="entry name" value="RNA_pol_sigma_r2"/>
</dbReference>
<keyword evidence="8" id="KW-1185">Reference proteome</keyword>
<dbReference type="PANTHER" id="PTHR43133:SF66">
    <property type="entry name" value="ECF RNA POLYMERASE SIGMA FACTOR SIGK"/>
    <property type="match status" value="1"/>
</dbReference>
<evidence type="ECO:0000313" key="8">
    <source>
        <dbReference type="Proteomes" id="UP000521748"/>
    </source>
</evidence>
<dbReference type="Gene3D" id="1.10.1740.10">
    <property type="match status" value="1"/>
</dbReference>
<dbReference type="GO" id="GO:0016987">
    <property type="term" value="F:sigma factor activity"/>
    <property type="evidence" value="ECO:0007669"/>
    <property type="project" value="UniProtKB-KW"/>
</dbReference>
<dbReference type="Pfam" id="PF08281">
    <property type="entry name" value="Sigma70_r4_2"/>
    <property type="match status" value="1"/>
</dbReference>
<dbReference type="InterPro" id="IPR014284">
    <property type="entry name" value="RNA_pol_sigma-70_dom"/>
</dbReference>
<dbReference type="AlphaFoldDB" id="A0A7Y9LVF0"/>
<dbReference type="InterPro" id="IPR013249">
    <property type="entry name" value="RNA_pol_sigma70_r4_t2"/>
</dbReference>
<dbReference type="GO" id="GO:0006352">
    <property type="term" value="P:DNA-templated transcription initiation"/>
    <property type="evidence" value="ECO:0007669"/>
    <property type="project" value="InterPro"/>
</dbReference>
<gene>
    <name evidence="7" type="ORF">FHU41_002589</name>
</gene>
<dbReference type="EMBL" id="JACBYQ010000002">
    <property type="protein sequence ID" value="NYE96339.1"/>
    <property type="molecule type" value="Genomic_DNA"/>
</dbReference>
<comment type="similarity">
    <text evidence="1">Belongs to the sigma-70 factor family. ECF subfamily.</text>
</comment>
<evidence type="ECO:0000259" key="5">
    <source>
        <dbReference type="Pfam" id="PF04542"/>
    </source>
</evidence>
<comment type="caution">
    <text evidence="7">The sequence shown here is derived from an EMBL/GenBank/DDBJ whole genome shotgun (WGS) entry which is preliminary data.</text>
</comment>
<organism evidence="7 8">
    <name type="scientific">Psychromicrobium silvestre</name>
    <dbReference type="NCBI Taxonomy" id="1645614"/>
    <lineage>
        <taxon>Bacteria</taxon>
        <taxon>Bacillati</taxon>
        <taxon>Actinomycetota</taxon>
        <taxon>Actinomycetes</taxon>
        <taxon>Micrococcales</taxon>
        <taxon>Micrococcaceae</taxon>
        <taxon>Psychromicrobium</taxon>
    </lineage>
</organism>
<name>A0A7Y9LVF0_9MICC</name>